<sequence length="617" mass="66583">MTEEKDKFRSPWTAPASPKLQRGESPTERPGFMGKKPGTRRSSDGIIIGLIFVALIAGGFSLYTFFIHPSAPENNSKISLEFLKPNQILIGEPFAVSVSISNYSDTVLKNAKLSLFLPDGIYFVGQSDGQRVSEQVVGDIGPGSINQQTFNLLALSGDATRRLEAKLVYSFSQTSAAQYESPAFLDLLINQPAVSINLGIPQSVFNGQDFEIKVSYSNNTTHDFKDVHLALDYPPIFRFKQSTVSPEGAGNNSWQLGNVSAGSAGTISITGNVVGPEGSFFDVGASLTSLISGRTYTVSKQTANVSISQSPLSLSLVANNSSDYVSHLNDTVQYTIEYKNNSDIAMQNVKIQAKLVGELFDLSGIRSDGNFNSLNNTITWFPATNRQLLTVPSKQGGSVGFVIPIKSAFPIRLLSDKNYILKVQAQVESPTVPPNITADKTVSVAGIESKVAGKLDFVSEALWRDAASGILNGGSYPPRVNQPTQFTVHWRVVNYATDAANFHVSAYLQSGARFTGVTKSTTDTQPTYNPNSGLVTWDIPFIPATKGFISPPPEAMFQIEVIPSSNQVGSNVVFLGETSIEWTDSFVGQANQATARELDTSVPADTTVVGIDRRVQQ</sequence>
<keyword evidence="2" id="KW-1133">Transmembrane helix</keyword>
<evidence type="ECO:0000313" key="3">
    <source>
        <dbReference type="EMBL" id="OGZ53225.1"/>
    </source>
</evidence>
<dbReference type="STRING" id="1802126.A3B25_02665"/>
<gene>
    <name evidence="3" type="ORF">A3B25_02665</name>
</gene>
<protein>
    <recommendedName>
        <fullName evidence="5">DUF11 domain-containing protein</fullName>
    </recommendedName>
</protein>
<dbReference type="EMBL" id="MHNW01000026">
    <property type="protein sequence ID" value="OGZ53225.1"/>
    <property type="molecule type" value="Genomic_DNA"/>
</dbReference>
<organism evidence="3 4">
    <name type="scientific">Candidatus Ryanbacteria bacterium RIFCSPLOWO2_01_FULL_48_26</name>
    <dbReference type="NCBI Taxonomy" id="1802126"/>
    <lineage>
        <taxon>Bacteria</taxon>
        <taxon>Candidatus Ryaniibacteriota</taxon>
    </lineage>
</organism>
<dbReference type="Proteomes" id="UP000179106">
    <property type="component" value="Unassembled WGS sequence"/>
</dbReference>
<name>A0A1G2GSN3_9BACT</name>
<proteinExistence type="predicted"/>
<feature type="region of interest" description="Disordered" evidence="1">
    <location>
        <begin position="1"/>
        <end position="38"/>
    </location>
</feature>
<evidence type="ECO:0008006" key="5">
    <source>
        <dbReference type="Google" id="ProtNLM"/>
    </source>
</evidence>
<evidence type="ECO:0000256" key="1">
    <source>
        <dbReference type="SAM" id="MobiDB-lite"/>
    </source>
</evidence>
<evidence type="ECO:0000256" key="2">
    <source>
        <dbReference type="SAM" id="Phobius"/>
    </source>
</evidence>
<feature type="transmembrane region" description="Helical" evidence="2">
    <location>
        <begin position="45"/>
        <end position="66"/>
    </location>
</feature>
<keyword evidence="2" id="KW-0472">Membrane</keyword>
<dbReference type="AlphaFoldDB" id="A0A1G2GSN3"/>
<keyword evidence="2" id="KW-0812">Transmembrane</keyword>
<accession>A0A1G2GSN3</accession>
<evidence type="ECO:0000313" key="4">
    <source>
        <dbReference type="Proteomes" id="UP000179106"/>
    </source>
</evidence>
<reference evidence="3 4" key="1">
    <citation type="journal article" date="2016" name="Nat. Commun.">
        <title>Thousands of microbial genomes shed light on interconnected biogeochemical processes in an aquifer system.</title>
        <authorList>
            <person name="Anantharaman K."/>
            <person name="Brown C.T."/>
            <person name="Hug L.A."/>
            <person name="Sharon I."/>
            <person name="Castelle C.J."/>
            <person name="Probst A.J."/>
            <person name="Thomas B.C."/>
            <person name="Singh A."/>
            <person name="Wilkins M.J."/>
            <person name="Karaoz U."/>
            <person name="Brodie E.L."/>
            <person name="Williams K.H."/>
            <person name="Hubbard S.S."/>
            <person name="Banfield J.F."/>
        </authorList>
    </citation>
    <scope>NUCLEOTIDE SEQUENCE [LARGE SCALE GENOMIC DNA]</scope>
</reference>
<comment type="caution">
    <text evidence="3">The sequence shown here is derived from an EMBL/GenBank/DDBJ whole genome shotgun (WGS) entry which is preliminary data.</text>
</comment>